<dbReference type="PRINTS" id="PR00364">
    <property type="entry name" value="DISEASERSIST"/>
</dbReference>
<keyword evidence="2" id="KW-0677">Repeat</keyword>
<sequence length="1297" mass="146879">MKKLRGELEKITKQHKDFSFSSDSSSNIQQETYSDRRTSPKVEEAAIVGRTQEKQKLLDCLSDKVLMKDFIILAIYGMGGIGKTTLAQLVFNDKQFKEYAPAWVHVSQVFDLDKIENSIISQLSKRDPSVTHLEMVPPNMNIIIVLDDLWENDGFKLDNLKLRLKVGKGTKVIVIVTTRHKSIANRFSTVQPYLLEPLTDDMCWKIIKQKSAFEDRHDKELLEQTGMEIATKCGGVALAALSVGYMLHSKKVDEWESVRDSDIWNESASEDTSSPHHVLSSLKLSYVRMNPCLKMCFGYCAIFQKGQKIVKDDLIHQWICLDFIEPSKVYSSRQLGEIYVTELLGMSFLQHSKSSSATGVHQENVTLLTMHDVVHDLASSVMVDEILVSSKQDNNDESSYRYALLNDSSKPLDSFIKFANMVKALRFVDCTKTRLHDGAFSGAKYLRVLDLSECFVQKLPDYIGQLRQLRYLSAPEIQDETIPDCITKLSKLMYLNLRGSSKLRSLPKSIGEMDSLMHLDLSGCSGIQRVPRSFRELNLTYLDLSNCFSLKGVSEILGNLTKLQHLCLSFRHDIEKLGNLTSLMEQQYYHISTSFPRGQWQTHVFPARTRLERLNISTELTFSEIKWLPEATSSFTKLKYLNLSGWIWLEELPRSWGNLQNLIHLDVSYCVRIKGVPEALSSLTKLQYLNLSRCCRQNKEALRGLEDVVGKLTELRYFYLSKCLDTLFCEIEVEGACLNFLASLSSLSNLEELDLSNNDSIESLPESIGDLRNLQTLNLSCCWNLSHLPTIISKMDSLKHLNLSGCDRLDKSTVPKFDSSSILLPQFEIQPCDGESSSNLVLLQDVDSTTELEISKLENVATVEEAARVRLKEKEMIEELALEWTRDLRRFVEDRDLLGELEPPSKLKWFKLQGYSSVAFPDWLMNASHLHHFACLKRIDLVDLPRCTRLPLLGQLPGLKTLSLDRMNGITKIDGEFYGGAGAFRQLRNLSMSNMENLETWQTTYSTCGNGEGAAVLKRLRLYELEIHHCPKLSITPCPPEAVRWEVEGSDGVLSSWPNTCASSSSAVVRADELTVKLCKLPLRQWRLLHQLTPLKCLTIDSCTDLSSSPEITRALSTLRTLSLKGNDGDPELPSWIGELTRLPELRVTTRWPELTVNRGMMRQLSSLRCLILSECARMTSLPDWLEDLPSLRDLRIESCAGLSSLEGGSMERLTSLKWLALSCCPSIAALPESLGELTSLTYLGIFECPNIKFLPESIQRLTNLNTLTVSACPELKKWCQSKNRTVLSRVPYKTYE</sequence>
<dbReference type="SUPFAM" id="SSF52047">
    <property type="entry name" value="RNI-like"/>
    <property type="match status" value="1"/>
</dbReference>
<dbReference type="Gene3D" id="1.10.10.10">
    <property type="entry name" value="Winged helix-like DNA-binding domain superfamily/Winged helix DNA-binding domain"/>
    <property type="match status" value="1"/>
</dbReference>
<dbReference type="Gene3D" id="3.80.10.10">
    <property type="entry name" value="Ribonuclease Inhibitor"/>
    <property type="match status" value="4"/>
</dbReference>
<feature type="region of interest" description="Disordered" evidence="4">
    <location>
        <begin position="15"/>
        <end position="39"/>
    </location>
</feature>
<dbReference type="Pfam" id="PF25019">
    <property type="entry name" value="LRR_R13L1-DRL21"/>
    <property type="match status" value="1"/>
</dbReference>
<keyword evidence="11" id="KW-1185">Reference proteome</keyword>
<dbReference type="SUPFAM" id="SSF52540">
    <property type="entry name" value="P-loop containing nucleoside triphosphate hydrolases"/>
    <property type="match status" value="1"/>
</dbReference>
<feature type="domain" description="Disease resistance R13L4/SHOC-2-like LRR" evidence="8">
    <location>
        <begin position="440"/>
        <end position="643"/>
    </location>
</feature>
<evidence type="ECO:0000259" key="7">
    <source>
        <dbReference type="Pfam" id="PF23559"/>
    </source>
</evidence>
<keyword evidence="1" id="KW-0433">Leucine-rich repeat</keyword>
<evidence type="ECO:0000256" key="4">
    <source>
        <dbReference type="SAM" id="MobiDB-lite"/>
    </source>
</evidence>
<proteinExistence type="predicted"/>
<feature type="domain" description="R13L1/DRL21-like LRR repeat region" evidence="9">
    <location>
        <begin position="843"/>
        <end position="967"/>
    </location>
</feature>
<feature type="domain" description="NB-ARC" evidence="5">
    <location>
        <begin position="56"/>
        <end position="211"/>
    </location>
</feature>
<dbReference type="eggNOG" id="KOG4658">
    <property type="taxonomic scope" value="Eukaryota"/>
</dbReference>
<evidence type="ECO:0000256" key="3">
    <source>
        <dbReference type="ARBA" id="ARBA00022821"/>
    </source>
</evidence>
<evidence type="ECO:0000259" key="6">
    <source>
        <dbReference type="Pfam" id="PF23286"/>
    </source>
</evidence>
<dbReference type="Gramene" id="OB11G15130.1">
    <property type="protein sequence ID" value="OB11G15130.1"/>
    <property type="gene ID" value="OB11G15130"/>
</dbReference>
<dbReference type="Pfam" id="PF23286">
    <property type="entry name" value="LRR_13"/>
    <property type="match status" value="1"/>
</dbReference>
<evidence type="ECO:0000259" key="8">
    <source>
        <dbReference type="Pfam" id="PF23598"/>
    </source>
</evidence>
<dbReference type="EnsemblPlants" id="OB11G15130.1">
    <property type="protein sequence ID" value="OB11G15130.1"/>
    <property type="gene ID" value="OB11G15130"/>
</dbReference>
<dbReference type="PANTHER" id="PTHR36766">
    <property type="entry name" value="PLANT BROAD-SPECTRUM MILDEW RESISTANCE PROTEIN RPW8"/>
    <property type="match status" value="1"/>
</dbReference>
<dbReference type="InterPro" id="IPR002182">
    <property type="entry name" value="NB-ARC"/>
</dbReference>
<dbReference type="SMART" id="SM00367">
    <property type="entry name" value="LRR_CC"/>
    <property type="match status" value="6"/>
</dbReference>
<dbReference type="GO" id="GO:0009626">
    <property type="term" value="P:plant-type hypersensitive response"/>
    <property type="evidence" value="ECO:0007669"/>
    <property type="project" value="UniProtKB-ARBA"/>
</dbReference>
<dbReference type="Proteomes" id="UP000006038">
    <property type="component" value="Chromosome 11"/>
</dbReference>
<dbReference type="PROSITE" id="PS51450">
    <property type="entry name" value="LRR"/>
    <property type="match status" value="1"/>
</dbReference>
<evidence type="ECO:0000313" key="10">
    <source>
        <dbReference type="EnsemblPlants" id="OB11G15130.1"/>
    </source>
</evidence>
<reference evidence="10" key="2">
    <citation type="submission" date="2015-02" db="UniProtKB">
        <authorList>
            <consortium name="EnsemblPlants"/>
        </authorList>
    </citation>
    <scope>IDENTIFICATION</scope>
</reference>
<protein>
    <submittedName>
        <fullName evidence="10">Uncharacterized protein</fullName>
    </submittedName>
</protein>
<dbReference type="FunFam" id="1.10.10.10:FF:000322">
    <property type="entry name" value="Probable disease resistance protein At1g63360"/>
    <property type="match status" value="1"/>
</dbReference>
<dbReference type="SUPFAM" id="SSF52058">
    <property type="entry name" value="L domain-like"/>
    <property type="match status" value="2"/>
</dbReference>
<evidence type="ECO:0000256" key="2">
    <source>
        <dbReference type="ARBA" id="ARBA00022737"/>
    </source>
</evidence>
<organism evidence="10">
    <name type="scientific">Oryza brachyantha</name>
    <name type="common">malo sina</name>
    <dbReference type="NCBI Taxonomy" id="4533"/>
    <lineage>
        <taxon>Eukaryota</taxon>
        <taxon>Viridiplantae</taxon>
        <taxon>Streptophyta</taxon>
        <taxon>Embryophyta</taxon>
        <taxon>Tracheophyta</taxon>
        <taxon>Spermatophyta</taxon>
        <taxon>Magnoliopsida</taxon>
        <taxon>Liliopsida</taxon>
        <taxon>Poales</taxon>
        <taxon>Poaceae</taxon>
        <taxon>BOP clade</taxon>
        <taxon>Oryzoideae</taxon>
        <taxon>Oryzeae</taxon>
        <taxon>Oryzinae</taxon>
        <taxon>Oryza</taxon>
    </lineage>
</organism>
<dbReference type="Pfam" id="PF00931">
    <property type="entry name" value="NB-ARC"/>
    <property type="match status" value="1"/>
</dbReference>
<dbReference type="InterPro" id="IPR001611">
    <property type="entry name" value="Leu-rich_rpt"/>
</dbReference>
<dbReference type="Pfam" id="PF23559">
    <property type="entry name" value="WHD_DRP"/>
    <property type="match status" value="1"/>
</dbReference>
<dbReference type="InterPro" id="IPR027417">
    <property type="entry name" value="P-loop_NTPase"/>
</dbReference>
<dbReference type="STRING" id="4533.J3N6S7"/>
<feature type="domain" description="Disease resistance protein RPS4B/Roq1-like leucine-rich repeats" evidence="6">
    <location>
        <begin position="649"/>
        <end position="811"/>
    </location>
</feature>
<accession>J3N6S7</accession>
<dbReference type="InterPro" id="IPR032675">
    <property type="entry name" value="LRR_dom_sf"/>
</dbReference>
<evidence type="ECO:0000256" key="1">
    <source>
        <dbReference type="ARBA" id="ARBA00022614"/>
    </source>
</evidence>
<dbReference type="InterPro" id="IPR036388">
    <property type="entry name" value="WH-like_DNA-bd_sf"/>
</dbReference>
<dbReference type="InterPro" id="IPR058922">
    <property type="entry name" value="WHD_DRP"/>
</dbReference>
<dbReference type="GO" id="GO:0043531">
    <property type="term" value="F:ADP binding"/>
    <property type="evidence" value="ECO:0007669"/>
    <property type="project" value="InterPro"/>
</dbReference>
<dbReference type="GO" id="GO:0042742">
    <property type="term" value="P:defense response to bacterium"/>
    <property type="evidence" value="ECO:0007669"/>
    <property type="project" value="UniProtKB-ARBA"/>
</dbReference>
<evidence type="ECO:0000313" key="11">
    <source>
        <dbReference type="Proteomes" id="UP000006038"/>
    </source>
</evidence>
<dbReference type="InterPro" id="IPR055414">
    <property type="entry name" value="LRR_R13L4/SHOC2-like"/>
</dbReference>
<dbReference type="InterPro" id="IPR058546">
    <property type="entry name" value="RPS4B/Roq1-like_LRR"/>
</dbReference>
<reference evidence="10" key="1">
    <citation type="journal article" date="2013" name="Nat. Commun.">
        <title>Whole-genome sequencing of Oryza brachyantha reveals mechanisms underlying Oryza genome evolution.</title>
        <authorList>
            <person name="Chen J."/>
            <person name="Huang Q."/>
            <person name="Gao D."/>
            <person name="Wang J."/>
            <person name="Lang Y."/>
            <person name="Liu T."/>
            <person name="Li B."/>
            <person name="Bai Z."/>
            <person name="Luis Goicoechea J."/>
            <person name="Liang C."/>
            <person name="Chen C."/>
            <person name="Zhang W."/>
            <person name="Sun S."/>
            <person name="Liao Y."/>
            <person name="Zhang X."/>
            <person name="Yang L."/>
            <person name="Song C."/>
            <person name="Wang M."/>
            <person name="Shi J."/>
            <person name="Liu G."/>
            <person name="Liu J."/>
            <person name="Zhou H."/>
            <person name="Zhou W."/>
            <person name="Yu Q."/>
            <person name="An N."/>
            <person name="Chen Y."/>
            <person name="Cai Q."/>
            <person name="Wang B."/>
            <person name="Liu B."/>
            <person name="Min J."/>
            <person name="Huang Y."/>
            <person name="Wu H."/>
            <person name="Li Z."/>
            <person name="Zhang Y."/>
            <person name="Yin Y."/>
            <person name="Song W."/>
            <person name="Jiang J."/>
            <person name="Jackson S.A."/>
            <person name="Wing R.A."/>
            <person name="Wang J."/>
            <person name="Chen M."/>
        </authorList>
    </citation>
    <scope>NUCLEOTIDE SEQUENCE [LARGE SCALE GENOMIC DNA]</scope>
    <source>
        <strain evidence="10">cv. IRGC 101232</strain>
    </source>
</reference>
<evidence type="ECO:0000259" key="5">
    <source>
        <dbReference type="Pfam" id="PF00931"/>
    </source>
</evidence>
<dbReference type="HOGENOM" id="CLU_000837_8_7_1"/>
<dbReference type="PANTHER" id="PTHR36766:SF73">
    <property type="entry name" value="NB-ARC DOMAIN-CONTAINING PROTEIN"/>
    <property type="match status" value="1"/>
</dbReference>
<keyword evidence="3" id="KW-0611">Plant defense</keyword>
<dbReference type="InterPro" id="IPR042197">
    <property type="entry name" value="Apaf_helical"/>
</dbReference>
<dbReference type="InterPro" id="IPR006553">
    <property type="entry name" value="Leu-rich_rpt_Cys-con_subtyp"/>
</dbReference>
<name>J3N6S7_ORYBR</name>
<dbReference type="InterPro" id="IPR056789">
    <property type="entry name" value="LRR_R13L1-DRL21"/>
</dbReference>
<dbReference type="GO" id="GO:0002758">
    <property type="term" value="P:innate immune response-activating signaling pathway"/>
    <property type="evidence" value="ECO:0007669"/>
    <property type="project" value="UniProtKB-ARBA"/>
</dbReference>
<feature type="domain" description="Disease resistance protein winged helix" evidence="7">
    <location>
        <begin position="302"/>
        <end position="378"/>
    </location>
</feature>
<dbReference type="Gene3D" id="3.40.50.300">
    <property type="entry name" value="P-loop containing nucleotide triphosphate hydrolases"/>
    <property type="match status" value="1"/>
</dbReference>
<dbReference type="Gene3D" id="1.10.8.430">
    <property type="entry name" value="Helical domain of apoptotic protease-activating factors"/>
    <property type="match status" value="1"/>
</dbReference>
<dbReference type="Pfam" id="PF23598">
    <property type="entry name" value="LRR_14"/>
    <property type="match status" value="1"/>
</dbReference>
<evidence type="ECO:0000259" key="9">
    <source>
        <dbReference type="Pfam" id="PF25019"/>
    </source>
</evidence>